<dbReference type="GO" id="GO:0016020">
    <property type="term" value="C:membrane"/>
    <property type="evidence" value="ECO:0007669"/>
    <property type="project" value="TreeGrafter"/>
</dbReference>
<evidence type="ECO:0000259" key="1">
    <source>
        <dbReference type="Pfam" id="PF00561"/>
    </source>
</evidence>
<dbReference type="EMBL" id="ARZY01000021">
    <property type="protein sequence ID" value="EWH09609.1"/>
    <property type="molecule type" value="Genomic_DNA"/>
</dbReference>
<dbReference type="Proteomes" id="UP000019276">
    <property type="component" value="Unassembled WGS sequence"/>
</dbReference>
<proteinExistence type="predicted"/>
<dbReference type="PANTHER" id="PTHR43798">
    <property type="entry name" value="MONOACYLGLYCEROL LIPASE"/>
    <property type="match status" value="1"/>
</dbReference>
<dbReference type="InterPro" id="IPR000073">
    <property type="entry name" value="AB_hydrolase_1"/>
</dbReference>
<dbReference type="Pfam" id="PF00561">
    <property type="entry name" value="Abhydrolase_1"/>
    <property type="match status" value="1"/>
</dbReference>
<dbReference type="GO" id="GO:0016787">
    <property type="term" value="F:hydrolase activity"/>
    <property type="evidence" value="ECO:0007669"/>
    <property type="project" value="UniProtKB-KW"/>
</dbReference>
<reference evidence="2 3" key="1">
    <citation type="journal article" date="2014" name="Genome Announc.">
        <title>Draft Genome Sequence of the Agar-Degrading Bacterium Catenovulum sp. Strain DS-2, Isolated from Intestines of Haliotis diversicolor.</title>
        <authorList>
            <person name="Shan D."/>
            <person name="Li X."/>
            <person name="Gu Z."/>
            <person name="Wei G."/>
            <person name="Gao Z."/>
            <person name="Shao Z."/>
        </authorList>
    </citation>
    <scope>NUCLEOTIDE SEQUENCE [LARGE SCALE GENOMIC DNA]</scope>
    <source>
        <strain evidence="2 3">DS-2</strain>
    </source>
</reference>
<evidence type="ECO:0000313" key="3">
    <source>
        <dbReference type="Proteomes" id="UP000019276"/>
    </source>
</evidence>
<dbReference type="RefSeq" id="WP_035014960.1">
    <property type="nucleotide sequence ID" value="NZ_ARZY01000021.1"/>
</dbReference>
<dbReference type="InterPro" id="IPR029058">
    <property type="entry name" value="AB_hydrolase_fold"/>
</dbReference>
<protein>
    <submittedName>
        <fullName evidence="2">Alpha/beta hydrolase</fullName>
    </submittedName>
</protein>
<accession>W7Q9Z3</accession>
<dbReference type="eggNOG" id="COG2267">
    <property type="taxonomic scope" value="Bacteria"/>
</dbReference>
<dbReference type="PRINTS" id="PR00111">
    <property type="entry name" value="ABHYDROLASE"/>
</dbReference>
<keyword evidence="2" id="KW-0378">Hydrolase</keyword>
<dbReference type="STRING" id="1328313.DS2_11593"/>
<dbReference type="SUPFAM" id="SSF53474">
    <property type="entry name" value="alpha/beta-Hydrolases"/>
    <property type="match status" value="1"/>
</dbReference>
<name>W7Q9Z3_9ALTE</name>
<comment type="caution">
    <text evidence="2">The sequence shown here is derived from an EMBL/GenBank/DDBJ whole genome shotgun (WGS) entry which is preliminary data.</text>
</comment>
<dbReference type="PANTHER" id="PTHR43798:SF33">
    <property type="entry name" value="HYDROLASE, PUTATIVE (AFU_ORTHOLOGUE AFUA_2G14860)-RELATED"/>
    <property type="match status" value="1"/>
</dbReference>
<keyword evidence="3" id="KW-1185">Reference proteome</keyword>
<gene>
    <name evidence="2" type="ORF">DS2_11593</name>
</gene>
<feature type="domain" description="AB hydrolase-1" evidence="1">
    <location>
        <begin position="17"/>
        <end position="184"/>
    </location>
</feature>
<sequence length="284" mass="32391">MCYLTNFSWDEYQQNVPTLLCIHGWLDNSESFVPLAKYLDDYQLIIVELMGHGHSDHRSLDAHYHLIDWVYDLKLFCQQVQISELYLIGHSLGGAISAVLAASEPQLVKALILLESPGAFTQPEHELATNVHLAFESRIKMADKRVKSATKRPKNLLPALVQMRVEKNHLAAEYAEALIKRNLYIEANSFSWRSDARLQTLSPIRLTPGQAQEILAAIQSPVTICLAGNGYQVIKNTIEKHLDYFTKCQVKYFDGAHHFHMPQAQPLAQYIQRQVIEILETRQI</sequence>
<dbReference type="AlphaFoldDB" id="W7Q9Z3"/>
<organism evidence="2 3">
    <name type="scientific">Catenovulum agarivorans DS-2</name>
    <dbReference type="NCBI Taxonomy" id="1328313"/>
    <lineage>
        <taxon>Bacteria</taxon>
        <taxon>Pseudomonadati</taxon>
        <taxon>Pseudomonadota</taxon>
        <taxon>Gammaproteobacteria</taxon>
        <taxon>Alteromonadales</taxon>
        <taxon>Alteromonadaceae</taxon>
        <taxon>Catenovulum</taxon>
    </lineage>
</organism>
<dbReference type="InterPro" id="IPR050266">
    <property type="entry name" value="AB_hydrolase_sf"/>
</dbReference>
<dbReference type="Gene3D" id="3.40.50.1820">
    <property type="entry name" value="alpha/beta hydrolase"/>
    <property type="match status" value="1"/>
</dbReference>
<dbReference type="OrthoDB" id="149912at2"/>
<evidence type="ECO:0000313" key="2">
    <source>
        <dbReference type="EMBL" id="EWH09609.1"/>
    </source>
</evidence>